<dbReference type="EMBL" id="JAIWYP010000004">
    <property type="protein sequence ID" value="KAH3839026.1"/>
    <property type="molecule type" value="Genomic_DNA"/>
</dbReference>
<dbReference type="AlphaFoldDB" id="A0A9D4QPR7"/>
<proteinExistence type="predicted"/>
<dbReference type="Proteomes" id="UP000828390">
    <property type="component" value="Unassembled WGS sequence"/>
</dbReference>
<evidence type="ECO:0000256" key="1">
    <source>
        <dbReference type="PROSITE-ProRule" id="PRU00024"/>
    </source>
</evidence>
<gene>
    <name evidence="3" type="ORF">DPMN_112447</name>
</gene>
<dbReference type="GO" id="GO:0008270">
    <property type="term" value="F:zinc ion binding"/>
    <property type="evidence" value="ECO:0007669"/>
    <property type="project" value="UniProtKB-KW"/>
</dbReference>
<evidence type="ECO:0000259" key="2">
    <source>
        <dbReference type="PROSITE" id="PS50119"/>
    </source>
</evidence>
<dbReference type="Gene3D" id="3.30.160.60">
    <property type="entry name" value="Classic Zinc Finger"/>
    <property type="match status" value="1"/>
</dbReference>
<comment type="caution">
    <text evidence="3">The sequence shown here is derived from an EMBL/GenBank/DDBJ whole genome shotgun (WGS) entry which is preliminary data.</text>
</comment>
<evidence type="ECO:0000313" key="3">
    <source>
        <dbReference type="EMBL" id="KAH3839026.1"/>
    </source>
</evidence>
<evidence type="ECO:0000313" key="4">
    <source>
        <dbReference type="Proteomes" id="UP000828390"/>
    </source>
</evidence>
<protein>
    <recommendedName>
        <fullName evidence="2">B box-type domain-containing protein</fullName>
    </recommendedName>
</protein>
<dbReference type="Pfam" id="PF00643">
    <property type="entry name" value="zf-B_box"/>
    <property type="match status" value="1"/>
</dbReference>
<dbReference type="SUPFAM" id="SSF57845">
    <property type="entry name" value="B-box zinc-binding domain"/>
    <property type="match status" value="1"/>
</dbReference>
<dbReference type="InterPro" id="IPR000315">
    <property type="entry name" value="Znf_B-box"/>
</dbReference>
<accession>A0A9D4QPR7</accession>
<organism evidence="3 4">
    <name type="scientific">Dreissena polymorpha</name>
    <name type="common">Zebra mussel</name>
    <name type="synonym">Mytilus polymorpha</name>
    <dbReference type="NCBI Taxonomy" id="45954"/>
    <lineage>
        <taxon>Eukaryota</taxon>
        <taxon>Metazoa</taxon>
        <taxon>Spiralia</taxon>
        <taxon>Lophotrochozoa</taxon>
        <taxon>Mollusca</taxon>
        <taxon>Bivalvia</taxon>
        <taxon>Autobranchia</taxon>
        <taxon>Heteroconchia</taxon>
        <taxon>Euheterodonta</taxon>
        <taxon>Imparidentia</taxon>
        <taxon>Neoheterodontei</taxon>
        <taxon>Myida</taxon>
        <taxon>Dreissenoidea</taxon>
        <taxon>Dreissenidae</taxon>
        <taxon>Dreissena</taxon>
    </lineage>
</organism>
<feature type="domain" description="B box-type" evidence="2">
    <location>
        <begin position="50"/>
        <end position="93"/>
    </location>
</feature>
<dbReference type="PROSITE" id="PS50119">
    <property type="entry name" value="ZF_BBOX"/>
    <property type="match status" value="2"/>
</dbReference>
<keyword evidence="1" id="KW-0479">Metal-binding</keyword>
<reference evidence="3" key="2">
    <citation type="submission" date="2020-11" db="EMBL/GenBank/DDBJ databases">
        <authorList>
            <person name="McCartney M.A."/>
            <person name="Auch B."/>
            <person name="Kono T."/>
            <person name="Mallez S."/>
            <person name="Becker A."/>
            <person name="Gohl D.M."/>
            <person name="Silverstein K.A.T."/>
            <person name="Koren S."/>
            <person name="Bechman K.B."/>
            <person name="Herman A."/>
            <person name="Abrahante J.E."/>
            <person name="Garbe J."/>
        </authorList>
    </citation>
    <scope>NUCLEOTIDE SEQUENCE</scope>
    <source>
        <strain evidence="3">Duluth1</strain>
        <tissue evidence="3">Whole animal</tissue>
    </source>
</reference>
<keyword evidence="1" id="KW-0862">Zinc</keyword>
<sequence>MRGDQVILVQKSECQFINIHKSEINKTTKMDSNFETSIHRGSDLFFDFSCYRCKGNDRNTEAEFYCEDCSKVYCGKCLEYHNFLYQKHVTLDKKNFSKWPVSDATFDVREQCQVHKDRKLETFCEDHSELMCAVCHVYNHK</sequence>
<feature type="domain" description="B box-type" evidence="2">
    <location>
        <begin position="107"/>
        <end position="141"/>
    </location>
</feature>
<reference evidence="3" key="1">
    <citation type="journal article" date="2019" name="bioRxiv">
        <title>The Genome of the Zebra Mussel, Dreissena polymorpha: A Resource for Invasive Species Research.</title>
        <authorList>
            <person name="McCartney M.A."/>
            <person name="Auch B."/>
            <person name="Kono T."/>
            <person name="Mallez S."/>
            <person name="Zhang Y."/>
            <person name="Obille A."/>
            <person name="Becker A."/>
            <person name="Abrahante J.E."/>
            <person name="Garbe J."/>
            <person name="Badalamenti J.P."/>
            <person name="Herman A."/>
            <person name="Mangelson H."/>
            <person name="Liachko I."/>
            <person name="Sullivan S."/>
            <person name="Sone E.D."/>
            <person name="Koren S."/>
            <person name="Silverstein K.A.T."/>
            <person name="Beckman K.B."/>
            <person name="Gohl D.M."/>
        </authorList>
    </citation>
    <scope>NUCLEOTIDE SEQUENCE</scope>
    <source>
        <strain evidence="3">Duluth1</strain>
        <tissue evidence="3">Whole animal</tissue>
    </source>
</reference>
<keyword evidence="1" id="KW-0863">Zinc-finger</keyword>
<name>A0A9D4QPR7_DREPO</name>
<keyword evidence="4" id="KW-1185">Reference proteome</keyword>